<accession>A0A7X0JB27</accession>
<proteinExistence type="predicted"/>
<comment type="caution">
    <text evidence="2">The sequence shown here is derived from an EMBL/GenBank/DDBJ whole genome shotgun (WGS) entry which is preliminary data.</text>
</comment>
<reference evidence="2 3" key="1">
    <citation type="submission" date="2020-08" db="EMBL/GenBank/DDBJ databases">
        <title>The Agave Microbiome: Exploring the role of microbial communities in plant adaptations to desert environments.</title>
        <authorList>
            <person name="Partida-Martinez L.P."/>
        </authorList>
    </citation>
    <scope>NUCLEOTIDE SEQUENCE [LARGE SCALE GENOMIC DNA]</scope>
    <source>
        <strain evidence="2 3">AS3.13</strain>
    </source>
</reference>
<protein>
    <submittedName>
        <fullName evidence="2">Uncharacterized protein</fullName>
    </submittedName>
</protein>
<evidence type="ECO:0000313" key="3">
    <source>
        <dbReference type="Proteomes" id="UP000522313"/>
    </source>
</evidence>
<feature type="transmembrane region" description="Helical" evidence="1">
    <location>
        <begin position="37"/>
        <end position="62"/>
    </location>
</feature>
<name>A0A7X0JB27_9SPHN</name>
<dbReference type="Proteomes" id="UP000522313">
    <property type="component" value="Unassembled WGS sequence"/>
</dbReference>
<keyword evidence="1" id="KW-0812">Transmembrane</keyword>
<dbReference type="EMBL" id="JACHBT010000006">
    <property type="protein sequence ID" value="MBB6504336.1"/>
    <property type="molecule type" value="Genomic_DNA"/>
</dbReference>
<organism evidence="2 3">
    <name type="scientific">Sphingomonas endophytica</name>
    <dbReference type="NCBI Taxonomy" id="869719"/>
    <lineage>
        <taxon>Bacteria</taxon>
        <taxon>Pseudomonadati</taxon>
        <taxon>Pseudomonadota</taxon>
        <taxon>Alphaproteobacteria</taxon>
        <taxon>Sphingomonadales</taxon>
        <taxon>Sphingomonadaceae</taxon>
        <taxon>Sphingomonas</taxon>
    </lineage>
</organism>
<dbReference type="AlphaFoldDB" id="A0A7X0JB27"/>
<evidence type="ECO:0000313" key="2">
    <source>
        <dbReference type="EMBL" id="MBB6504336.1"/>
    </source>
</evidence>
<feature type="transmembrane region" description="Helical" evidence="1">
    <location>
        <begin position="6"/>
        <end position="25"/>
    </location>
</feature>
<reference evidence="2 3" key="2">
    <citation type="submission" date="2020-08" db="EMBL/GenBank/DDBJ databases">
        <authorList>
            <person name="Partida-Martinez L."/>
            <person name="Huntemann M."/>
            <person name="Clum A."/>
            <person name="Wang J."/>
            <person name="Palaniappan K."/>
            <person name="Ritter S."/>
            <person name="Chen I.-M."/>
            <person name="Stamatis D."/>
            <person name="Reddy T."/>
            <person name="O'Malley R."/>
            <person name="Daum C."/>
            <person name="Shapiro N."/>
            <person name="Ivanova N."/>
            <person name="Kyrpides N."/>
            <person name="Woyke T."/>
        </authorList>
    </citation>
    <scope>NUCLEOTIDE SEQUENCE [LARGE SCALE GENOMIC DNA]</scope>
    <source>
        <strain evidence="2 3">AS3.13</strain>
    </source>
</reference>
<keyword evidence="1" id="KW-0472">Membrane</keyword>
<keyword evidence="1" id="KW-1133">Transmembrane helix</keyword>
<sequence length="64" mass="6877">MSDTQGLPYVVAAMALFVAIVAGWREHCRRARADPDAVGWVDWTLVQVVALIVAAIAGWVALKA</sequence>
<dbReference type="RefSeq" id="WP_184504855.1">
    <property type="nucleotide sequence ID" value="NZ_JACHBT010000006.1"/>
</dbReference>
<evidence type="ECO:0000256" key="1">
    <source>
        <dbReference type="SAM" id="Phobius"/>
    </source>
</evidence>
<gene>
    <name evidence="2" type="ORF">F4693_001306</name>
</gene>